<name>A0A4U7KYE0_9BASI</name>
<dbReference type="AlphaFoldDB" id="A0A4U7KYE0"/>
<dbReference type="Proteomes" id="UP000306050">
    <property type="component" value="Chromosome SGRAM_16"/>
</dbReference>
<protein>
    <submittedName>
        <fullName evidence="1">Uncharacterized protein</fullName>
    </submittedName>
</protein>
<proteinExistence type="predicted"/>
<dbReference type="EMBL" id="SRRM01000009">
    <property type="protein sequence ID" value="TKY88438.1"/>
    <property type="molecule type" value="Genomic_DNA"/>
</dbReference>
<comment type="caution">
    <text evidence="1">The sequence shown here is derived from an EMBL/GenBank/DDBJ whole genome shotgun (WGS) entry which is preliminary data.</text>
</comment>
<dbReference type="OrthoDB" id="2549496at2759"/>
<sequence length="215" mass="24526">MHIRQLTSEELFKAMIVHDTSLHVPVSVVVASRGQQAAVAQAAATELSRIRQMLRFISLPSVIDYPVSQPTLVRFDETRPPVRLSHAESDIERAIQSHSFGHYHLRLNEIHDATRPPATTNLEAFSNWFSQLSYSTRLETARHVAQEASQARNSAQQWAFRLAARQTGARVVEAEIDKSLTNTWRLWNHGFIEATGYAMAALDRTKLNVFRRRRR</sequence>
<organism evidence="1 2">
    <name type="scientific">Sporisorium graminicola</name>
    <dbReference type="NCBI Taxonomy" id="280036"/>
    <lineage>
        <taxon>Eukaryota</taxon>
        <taxon>Fungi</taxon>
        <taxon>Dikarya</taxon>
        <taxon>Basidiomycota</taxon>
        <taxon>Ustilaginomycotina</taxon>
        <taxon>Ustilaginomycetes</taxon>
        <taxon>Ustilaginales</taxon>
        <taxon>Ustilaginaceae</taxon>
        <taxon>Sporisorium</taxon>
    </lineage>
</organism>
<reference evidence="1 2" key="1">
    <citation type="submission" date="2019-05" db="EMBL/GenBank/DDBJ databases">
        <title>Sporisorium graminicola CBS 10092 draft sequencing and annotation.</title>
        <authorList>
            <person name="Solano-Gonzalez S."/>
            <person name="Caddick M.X."/>
            <person name="Darby A."/>
        </authorList>
    </citation>
    <scope>NUCLEOTIDE SEQUENCE [LARGE SCALE GENOMIC DNA]</scope>
    <source>
        <strain evidence="1 2">CBS 10092</strain>
    </source>
</reference>
<accession>A0A4U7KYE0</accession>
<dbReference type="GeneID" id="40725685"/>
<evidence type="ECO:0000313" key="1">
    <source>
        <dbReference type="EMBL" id="TKY88438.1"/>
    </source>
</evidence>
<evidence type="ECO:0000313" key="2">
    <source>
        <dbReference type="Proteomes" id="UP000306050"/>
    </source>
</evidence>
<keyword evidence="2" id="KW-1185">Reference proteome</keyword>
<dbReference type="KEGG" id="sgra:EX895_002790"/>
<gene>
    <name evidence="1" type="ORF">EX895_002790</name>
</gene>
<dbReference type="RefSeq" id="XP_029740423.1">
    <property type="nucleotide sequence ID" value="XM_029883388.1"/>
</dbReference>